<dbReference type="RefSeq" id="WP_392393072.1">
    <property type="nucleotide sequence ID" value="NZ_JAURTK010000002.1"/>
</dbReference>
<comment type="caution">
    <text evidence="1">The sequence shown here is derived from an EMBL/GenBank/DDBJ whole genome shotgun (WGS) entry which is preliminary data.</text>
</comment>
<proteinExistence type="predicted"/>
<dbReference type="AlphaFoldDB" id="A0AB73I811"/>
<accession>A0AB73I811</accession>
<dbReference type="Proteomes" id="UP001229486">
    <property type="component" value="Unassembled WGS sequence"/>
</dbReference>
<evidence type="ECO:0000313" key="1">
    <source>
        <dbReference type="EMBL" id="MDP9646156.1"/>
    </source>
</evidence>
<gene>
    <name evidence="1" type="ORF">J2793_001589</name>
</gene>
<reference evidence="1" key="1">
    <citation type="submission" date="2023-07" db="EMBL/GenBank/DDBJ databases">
        <title>Sorghum-associated microbial communities from plants grown in Nebraska, USA.</title>
        <authorList>
            <person name="Schachtman D."/>
        </authorList>
    </citation>
    <scope>NUCLEOTIDE SEQUENCE</scope>
    <source>
        <strain evidence="1">DS1061</strain>
    </source>
</reference>
<protein>
    <submittedName>
        <fullName evidence="1">Uncharacterized protein</fullName>
    </submittedName>
</protein>
<sequence length="116" mass="12476">MQTNQRYVTSAETCRVVGRKLTVEEIRAARVGTTDNVNATAAKLGIRSAEVHRAIGFDSLTLSEKDAIEAEFLGGRFVKTIAEIRGIAMSAVLEVARTRLIHAKVEAGMLAYANGA</sequence>
<evidence type="ECO:0000313" key="2">
    <source>
        <dbReference type="Proteomes" id="UP001229486"/>
    </source>
</evidence>
<dbReference type="EMBL" id="JAURTK010000002">
    <property type="protein sequence ID" value="MDP9646156.1"/>
    <property type="molecule type" value="Genomic_DNA"/>
</dbReference>
<name>A0AB73I811_9BURK</name>
<organism evidence="1 2">
    <name type="scientific">Paraburkholderia caledonica</name>
    <dbReference type="NCBI Taxonomy" id="134536"/>
    <lineage>
        <taxon>Bacteria</taxon>
        <taxon>Pseudomonadati</taxon>
        <taxon>Pseudomonadota</taxon>
        <taxon>Betaproteobacteria</taxon>
        <taxon>Burkholderiales</taxon>
        <taxon>Burkholderiaceae</taxon>
        <taxon>Paraburkholderia</taxon>
    </lineage>
</organism>